<dbReference type="OrthoDB" id="7832357at2759"/>
<evidence type="ECO:0000313" key="4">
    <source>
        <dbReference type="RefSeq" id="XP_017028015.1"/>
    </source>
</evidence>
<reference evidence="4" key="1">
    <citation type="submission" date="2025-08" db="UniProtKB">
        <authorList>
            <consortium name="RefSeq"/>
        </authorList>
    </citation>
    <scope>IDENTIFICATION</scope>
    <source>
        <strain evidence="4">14028-0561.14</strain>
        <tissue evidence="4">Whole fly</tissue>
    </source>
</reference>
<sequence length="146" mass="16173">MFVFLLICLTVIELSLSQPVYVILAAGVGRTIDPQEETLYQNQLDPQSLEALAFIDDPAKLYAPNDFLSDLHKLAIGVQKFVQDPPSSLYSALTKKNHKKKEQSQSQSQKPVKHKVVLDPFGNISLFLGWSVNFQVTNSIGVNSIG</sequence>
<name>A0A6P4II68_DROKI</name>
<feature type="region of interest" description="Disordered" evidence="1">
    <location>
        <begin position="93"/>
        <end position="113"/>
    </location>
</feature>
<feature type="chain" id="PRO_5027731002" evidence="2">
    <location>
        <begin position="18"/>
        <end position="146"/>
    </location>
</feature>
<evidence type="ECO:0000256" key="2">
    <source>
        <dbReference type="SAM" id="SignalP"/>
    </source>
</evidence>
<dbReference type="RefSeq" id="XP_017028015.1">
    <property type="nucleotide sequence ID" value="XM_017172526.2"/>
</dbReference>
<keyword evidence="3" id="KW-1185">Reference proteome</keyword>
<feature type="signal peptide" evidence="2">
    <location>
        <begin position="1"/>
        <end position="17"/>
    </location>
</feature>
<organism evidence="3 4">
    <name type="scientific">Drosophila kikkawai</name>
    <name type="common">Fruit fly</name>
    <dbReference type="NCBI Taxonomy" id="30033"/>
    <lineage>
        <taxon>Eukaryota</taxon>
        <taxon>Metazoa</taxon>
        <taxon>Ecdysozoa</taxon>
        <taxon>Arthropoda</taxon>
        <taxon>Hexapoda</taxon>
        <taxon>Insecta</taxon>
        <taxon>Pterygota</taxon>
        <taxon>Neoptera</taxon>
        <taxon>Endopterygota</taxon>
        <taxon>Diptera</taxon>
        <taxon>Brachycera</taxon>
        <taxon>Muscomorpha</taxon>
        <taxon>Ephydroidea</taxon>
        <taxon>Drosophilidae</taxon>
        <taxon>Drosophila</taxon>
        <taxon>Sophophora</taxon>
    </lineage>
</organism>
<evidence type="ECO:0000256" key="1">
    <source>
        <dbReference type="SAM" id="MobiDB-lite"/>
    </source>
</evidence>
<gene>
    <name evidence="4" type="primary">LOC108078605</name>
</gene>
<accession>A0A6P4II68</accession>
<dbReference type="Proteomes" id="UP001652661">
    <property type="component" value="Chromosome 3L"/>
</dbReference>
<protein>
    <submittedName>
        <fullName evidence="4">Uncharacterized protein</fullName>
    </submittedName>
</protein>
<proteinExistence type="predicted"/>
<keyword evidence="2" id="KW-0732">Signal</keyword>
<evidence type="ECO:0000313" key="3">
    <source>
        <dbReference type="Proteomes" id="UP001652661"/>
    </source>
</evidence>
<dbReference type="GeneID" id="108078605"/>
<dbReference type="AlphaFoldDB" id="A0A6P4II68"/>